<comment type="subcellular location">
    <subcellularLocation>
        <location evidence="1">Cell membrane</location>
        <topology evidence="1">Multi-pass membrane protein</topology>
    </subcellularLocation>
</comment>
<dbReference type="EMBL" id="RBIG01000001">
    <property type="protein sequence ID" value="RKQ72721.1"/>
    <property type="molecule type" value="Genomic_DNA"/>
</dbReference>
<sequence>MTDTTPPAAYRRALVWDIPTRLFHWLLAGAIVGAYWTGEFGGFDKTWHMRFGYAVLALVIFRILWGLFGSRTARFASFLRGPAAVLAYLRTLTAPKAHPTDTHNPLGALSVIALLLAALAQAGSGLFASDDILTEGPLNGLFSGAVDSIANRTHAIAVWFLIALVVLHLAAIAYYRLHKRENLVTAMVNGHRDLPPGLGMDVGGMERPASLWLAGLFAAISVGVVYFTVEILPPLLR</sequence>
<dbReference type="InterPro" id="IPR051542">
    <property type="entry name" value="Hydrogenase_cytochrome"/>
</dbReference>
<feature type="transmembrane region" description="Helical" evidence="12">
    <location>
        <begin position="106"/>
        <end position="128"/>
    </location>
</feature>
<dbReference type="RefSeq" id="WP_121217267.1">
    <property type="nucleotide sequence ID" value="NZ_RBIG01000001.1"/>
</dbReference>
<keyword evidence="10" id="KW-0408">Iron</keyword>
<evidence type="ECO:0000256" key="1">
    <source>
        <dbReference type="ARBA" id="ARBA00004651"/>
    </source>
</evidence>
<feature type="transmembrane region" description="Helical" evidence="12">
    <location>
        <begin position="21"/>
        <end position="38"/>
    </location>
</feature>
<evidence type="ECO:0000256" key="4">
    <source>
        <dbReference type="ARBA" id="ARBA00022475"/>
    </source>
</evidence>
<feature type="domain" description="Cytochrome b561 bacterial/Ni-hydrogenase" evidence="13">
    <location>
        <begin position="15"/>
        <end position="190"/>
    </location>
</feature>
<keyword evidence="9 12" id="KW-1133">Transmembrane helix</keyword>
<keyword evidence="11 12" id="KW-0472">Membrane</keyword>
<gene>
    <name evidence="14" type="ORF">BCL74_0489</name>
</gene>
<keyword evidence="8" id="KW-0249">Electron transport</keyword>
<feature type="transmembrane region" description="Helical" evidence="12">
    <location>
        <begin position="50"/>
        <end position="68"/>
    </location>
</feature>
<keyword evidence="5" id="KW-0349">Heme</keyword>
<feature type="transmembrane region" description="Helical" evidence="12">
    <location>
        <begin position="156"/>
        <end position="177"/>
    </location>
</feature>
<dbReference type="GO" id="GO:0005506">
    <property type="term" value="F:iron ion binding"/>
    <property type="evidence" value="ECO:0007669"/>
    <property type="project" value="InterPro"/>
</dbReference>
<dbReference type="PRINTS" id="PR00161">
    <property type="entry name" value="NIHGNASECYTB"/>
</dbReference>
<dbReference type="PANTHER" id="PTHR30485">
    <property type="entry name" value="NI/FE-HYDROGENASE 1 B-TYPE CYTOCHROME SUBUNIT"/>
    <property type="match status" value="1"/>
</dbReference>
<evidence type="ECO:0000256" key="3">
    <source>
        <dbReference type="ARBA" id="ARBA00022448"/>
    </source>
</evidence>
<keyword evidence="7" id="KW-0479">Metal-binding</keyword>
<feature type="transmembrane region" description="Helical" evidence="12">
    <location>
        <begin position="209"/>
        <end position="229"/>
    </location>
</feature>
<dbReference type="Pfam" id="PF01292">
    <property type="entry name" value="Ni_hydr_CYTB"/>
    <property type="match status" value="1"/>
</dbReference>
<dbReference type="GO" id="GO:0020037">
    <property type="term" value="F:heme binding"/>
    <property type="evidence" value="ECO:0007669"/>
    <property type="project" value="TreeGrafter"/>
</dbReference>
<accession>A0A420WNU7</accession>
<dbReference type="SUPFAM" id="SSF81342">
    <property type="entry name" value="Transmembrane di-heme cytochromes"/>
    <property type="match status" value="1"/>
</dbReference>
<evidence type="ECO:0000259" key="13">
    <source>
        <dbReference type="Pfam" id="PF01292"/>
    </source>
</evidence>
<protein>
    <submittedName>
        <fullName evidence="14">Cytochrome b</fullName>
    </submittedName>
</protein>
<comment type="caution">
    <text evidence="14">The sequence shown here is derived from an EMBL/GenBank/DDBJ whole genome shotgun (WGS) entry which is preliminary data.</text>
</comment>
<dbReference type="GO" id="GO:0022904">
    <property type="term" value="P:respiratory electron transport chain"/>
    <property type="evidence" value="ECO:0007669"/>
    <property type="project" value="InterPro"/>
</dbReference>
<evidence type="ECO:0000256" key="11">
    <source>
        <dbReference type="ARBA" id="ARBA00023136"/>
    </source>
</evidence>
<organism evidence="14 15">
    <name type="scientific">Oceanibaculum indicum</name>
    <dbReference type="NCBI Taxonomy" id="526216"/>
    <lineage>
        <taxon>Bacteria</taxon>
        <taxon>Pseudomonadati</taxon>
        <taxon>Pseudomonadota</taxon>
        <taxon>Alphaproteobacteria</taxon>
        <taxon>Rhodospirillales</taxon>
        <taxon>Oceanibaculaceae</taxon>
        <taxon>Oceanibaculum</taxon>
    </lineage>
</organism>
<proteinExistence type="inferred from homology"/>
<keyword evidence="4" id="KW-1003">Cell membrane</keyword>
<evidence type="ECO:0000313" key="14">
    <source>
        <dbReference type="EMBL" id="RKQ72721.1"/>
    </source>
</evidence>
<evidence type="ECO:0000256" key="12">
    <source>
        <dbReference type="SAM" id="Phobius"/>
    </source>
</evidence>
<dbReference type="InterPro" id="IPR011577">
    <property type="entry name" value="Cyt_b561_bac/Ni-Hgenase"/>
</dbReference>
<reference evidence="14 15" key="1">
    <citation type="submission" date="2018-10" db="EMBL/GenBank/DDBJ databases">
        <title>Comparative analysis of microorganisms from saline springs in Andes Mountain Range, Colombia.</title>
        <authorList>
            <person name="Rubin E."/>
        </authorList>
    </citation>
    <scope>NUCLEOTIDE SEQUENCE [LARGE SCALE GENOMIC DNA]</scope>
    <source>
        <strain evidence="14 15">USBA 36</strain>
    </source>
</reference>
<dbReference type="InterPro" id="IPR000516">
    <property type="entry name" value="Ni-dep_Hydgase_cyt-B"/>
</dbReference>
<evidence type="ECO:0000256" key="7">
    <source>
        <dbReference type="ARBA" id="ARBA00022723"/>
    </source>
</evidence>
<dbReference type="Proteomes" id="UP000277424">
    <property type="component" value="Unassembled WGS sequence"/>
</dbReference>
<evidence type="ECO:0000256" key="2">
    <source>
        <dbReference type="ARBA" id="ARBA00008622"/>
    </source>
</evidence>
<dbReference type="OrthoDB" id="196472at2"/>
<name>A0A420WNU7_9PROT</name>
<evidence type="ECO:0000256" key="8">
    <source>
        <dbReference type="ARBA" id="ARBA00022982"/>
    </source>
</evidence>
<dbReference type="InterPro" id="IPR016174">
    <property type="entry name" value="Di-haem_cyt_TM"/>
</dbReference>
<dbReference type="GO" id="GO:0005886">
    <property type="term" value="C:plasma membrane"/>
    <property type="evidence" value="ECO:0007669"/>
    <property type="project" value="UniProtKB-SubCell"/>
</dbReference>
<dbReference type="PANTHER" id="PTHR30485:SF2">
    <property type="entry name" value="BLL0597 PROTEIN"/>
    <property type="match status" value="1"/>
</dbReference>
<keyword evidence="6 12" id="KW-0812">Transmembrane</keyword>
<evidence type="ECO:0000256" key="10">
    <source>
        <dbReference type="ARBA" id="ARBA00023004"/>
    </source>
</evidence>
<evidence type="ECO:0000256" key="6">
    <source>
        <dbReference type="ARBA" id="ARBA00022692"/>
    </source>
</evidence>
<dbReference type="GO" id="GO:0009055">
    <property type="term" value="F:electron transfer activity"/>
    <property type="evidence" value="ECO:0007669"/>
    <property type="project" value="InterPro"/>
</dbReference>
<evidence type="ECO:0000256" key="5">
    <source>
        <dbReference type="ARBA" id="ARBA00022617"/>
    </source>
</evidence>
<dbReference type="AlphaFoldDB" id="A0A420WNU7"/>
<keyword evidence="3" id="KW-0813">Transport</keyword>
<evidence type="ECO:0000256" key="9">
    <source>
        <dbReference type="ARBA" id="ARBA00022989"/>
    </source>
</evidence>
<comment type="similarity">
    <text evidence="2">Belongs to the HupC/HyaC/HydC family.</text>
</comment>
<dbReference type="Gene3D" id="1.20.950.20">
    <property type="entry name" value="Transmembrane di-heme cytochromes, Chain C"/>
    <property type="match status" value="1"/>
</dbReference>
<evidence type="ECO:0000313" key="15">
    <source>
        <dbReference type="Proteomes" id="UP000277424"/>
    </source>
</evidence>